<proteinExistence type="predicted"/>
<dbReference type="EMBL" id="AP023086">
    <property type="protein sequence ID" value="BCD96538.1"/>
    <property type="molecule type" value="Genomic_DNA"/>
</dbReference>
<sequence length="50" mass="5870">MSVNLWFFLSICVIFCLSFTGFVIYLSYKKDMKQLEIEALKCQNQKTPAE</sequence>
<keyword evidence="1" id="KW-0812">Transmembrane</keyword>
<dbReference type="RefSeq" id="WP_236986033.1">
    <property type="nucleotide sequence ID" value="NZ_AP023086.1"/>
</dbReference>
<evidence type="ECO:0000313" key="3">
    <source>
        <dbReference type="Proteomes" id="UP001320119"/>
    </source>
</evidence>
<organism evidence="2 3">
    <name type="scientific">Marinagarivorans cellulosilyticus</name>
    <dbReference type="NCBI Taxonomy" id="2721545"/>
    <lineage>
        <taxon>Bacteria</taxon>
        <taxon>Pseudomonadati</taxon>
        <taxon>Pseudomonadota</taxon>
        <taxon>Gammaproteobacteria</taxon>
        <taxon>Cellvibrionales</taxon>
        <taxon>Cellvibrionaceae</taxon>
        <taxon>Marinagarivorans</taxon>
    </lineage>
</organism>
<dbReference type="KEGG" id="marq:MARGE09_P0738"/>
<reference evidence="2 3" key="1">
    <citation type="journal article" date="2022" name="IScience">
        <title>An ultrasensitive nanofiber-based assay for enzymatic hydrolysis and deep-sea microbial degradation of cellulose.</title>
        <authorList>
            <person name="Tsudome M."/>
            <person name="Tachioka M."/>
            <person name="Miyazaki M."/>
            <person name="Uchimura K."/>
            <person name="Tsuda M."/>
            <person name="Takaki Y."/>
            <person name="Deguchi S."/>
        </authorList>
    </citation>
    <scope>NUCLEOTIDE SEQUENCE [LARGE SCALE GENOMIC DNA]</scope>
    <source>
        <strain evidence="2 3">GE09</strain>
    </source>
</reference>
<gene>
    <name evidence="2" type="ORF">MARGE09_P0738</name>
</gene>
<keyword evidence="3" id="KW-1185">Reference proteome</keyword>
<accession>A0AAN1WFB5</accession>
<evidence type="ECO:0000313" key="2">
    <source>
        <dbReference type="EMBL" id="BCD96538.1"/>
    </source>
</evidence>
<keyword evidence="1" id="KW-0472">Membrane</keyword>
<feature type="transmembrane region" description="Helical" evidence="1">
    <location>
        <begin position="6"/>
        <end position="28"/>
    </location>
</feature>
<evidence type="ECO:0000256" key="1">
    <source>
        <dbReference type="SAM" id="Phobius"/>
    </source>
</evidence>
<protein>
    <submittedName>
        <fullName evidence="2">Uncharacterized protein</fullName>
    </submittedName>
</protein>
<dbReference type="Proteomes" id="UP001320119">
    <property type="component" value="Chromosome"/>
</dbReference>
<dbReference type="AlphaFoldDB" id="A0AAN1WFB5"/>
<name>A0AAN1WFB5_9GAMM</name>
<keyword evidence="1" id="KW-1133">Transmembrane helix</keyword>